<evidence type="ECO:0000256" key="1">
    <source>
        <dbReference type="SAM" id="MobiDB-lite"/>
    </source>
</evidence>
<proteinExistence type="predicted"/>
<name>A0AAN8V9L9_9MAGN</name>
<accession>A0AAN8V9L9</accession>
<organism evidence="2 3">
    <name type="scientific">Dillenia turbinata</name>
    <dbReference type="NCBI Taxonomy" id="194707"/>
    <lineage>
        <taxon>Eukaryota</taxon>
        <taxon>Viridiplantae</taxon>
        <taxon>Streptophyta</taxon>
        <taxon>Embryophyta</taxon>
        <taxon>Tracheophyta</taxon>
        <taxon>Spermatophyta</taxon>
        <taxon>Magnoliopsida</taxon>
        <taxon>eudicotyledons</taxon>
        <taxon>Gunneridae</taxon>
        <taxon>Pentapetalae</taxon>
        <taxon>Dilleniales</taxon>
        <taxon>Dilleniaceae</taxon>
        <taxon>Dillenia</taxon>
    </lineage>
</organism>
<sequence>MNMEKSTRSSRGSASPHRSSPSPRSGSGVFQSRGRPTSAAHSSPTHGRRHPSPSPRPSTPPSKASTPAPRSSTPTARRLSTGSAAAAASSGLRGTSPVKTGRGNSASPKIRAWQSNIPGLSADAPPNLRTSLGDRPPSYVRGSSPASSNGRDSSKFRRQSMSPTATRSVSSSHSHDRDRMSSHSKGSIASSGDDDLDSLQSVILTSSGRPASWKVGSYPNNRALTFSKKPTRTRTASSAPKGSFDSVIKQMDQRKSPQSMFRPLLSSVPSTTFYVGKTSSAQHPIMSRNSLTTISSNASSDHGTTVAPDTEGSEHNQEVVDCESGKSPYLEAPDEVFLFDKEALVNEKAGHEILNGLPKVRNHDAGPAVEPDLGEAEQFHRKDTSLPTCATSEDTALCSRCGCSFHIIEPVEGGIDLCYDCRRKDEALAVTTPMSTVELVEKFCVPVLSTETNEENKIRADSNSLMAVDEVLEVSNMGNTEYLQVEEIVMPCQTANNEQLLSCSTSGSLSRTFSEEGEHNLVQQQLLGQTTVAYSIADSDAEGQQLRHVNESPNVKVDVSETAGIPVLLLRRSSSGRGPVVQGRSFSASTIPYDELSYMRTSTNSMRSSAGYGSASASSSVDWTSSRHTDTRVQRQLTGKRSEMENYKYDINTKPHSSTSSISGLSSHARSLSLAMSSSGDKLDISVGNMEYEFVAEASVDAHGNSDSVRLDCNEVPHGRRSVLQEDNGECSDNFGTMDASALESSSQVMGMSLEGNLDAVTNCEDSHRVGEDFKDNLSTISDIETSAMSSESCIEEDTMSNTVVSGADSSEAHIRSSLVSIPEIETENGHLSTSGSQSDGDVTQNSGSNRDGVQEPSGTLPSDVDLVAPVEELNTSDHACGIREESSVVIERQKGSRARSLTLEEATDSILFCSSIVQNLAYQAATIAIEKENVAPLEGSKPTVMVVGKTSSDRSDRKDSRGRNATRRHSKSQKQRHRKTETDTKPPPSKTEDDEKINEVLEHDIEVPKKVDSLKPPKLESKCNCTIM</sequence>
<feature type="compositionally biased region" description="Low complexity" evidence="1">
    <location>
        <begin position="160"/>
        <end position="172"/>
    </location>
</feature>
<comment type="caution">
    <text evidence="2">The sequence shown here is derived from an EMBL/GenBank/DDBJ whole genome shotgun (WGS) entry which is preliminary data.</text>
</comment>
<feature type="region of interest" description="Disordered" evidence="1">
    <location>
        <begin position="605"/>
        <end position="638"/>
    </location>
</feature>
<dbReference type="AlphaFoldDB" id="A0AAN8V9L9"/>
<dbReference type="PANTHER" id="PTHR31949:SF3">
    <property type="entry name" value="RUN_FYVE DOMAIN PROTEIN"/>
    <property type="match status" value="1"/>
</dbReference>
<keyword evidence="3" id="KW-1185">Reference proteome</keyword>
<feature type="compositionally biased region" description="Polar residues" evidence="1">
    <location>
        <begin position="830"/>
        <end position="861"/>
    </location>
</feature>
<feature type="region of interest" description="Disordered" evidence="1">
    <location>
        <begin position="209"/>
        <end position="260"/>
    </location>
</feature>
<dbReference type="GO" id="GO:0043622">
    <property type="term" value="P:cortical microtubule organization"/>
    <property type="evidence" value="ECO:0007669"/>
    <property type="project" value="TreeGrafter"/>
</dbReference>
<feature type="region of interest" description="Disordered" evidence="1">
    <location>
        <begin position="1"/>
        <end position="195"/>
    </location>
</feature>
<evidence type="ECO:0000313" key="2">
    <source>
        <dbReference type="EMBL" id="KAK6930863.1"/>
    </source>
</evidence>
<feature type="compositionally biased region" description="Low complexity" evidence="1">
    <location>
        <begin position="61"/>
        <end position="96"/>
    </location>
</feature>
<feature type="compositionally biased region" description="Polar residues" evidence="1">
    <location>
        <begin position="293"/>
        <end position="303"/>
    </location>
</feature>
<gene>
    <name evidence="2" type="ORF">RJ641_002656</name>
</gene>
<feature type="compositionally biased region" description="Basic and acidic residues" evidence="1">
    <location>
        <begin position="981"/>
        <end position="1022"/>
    </location>
</feature>
<feature type="region of interest" description="Disordered" evidence="1">
    <location>
        <begin position="941"/>
        <end position="1029"/>
    </location>
</feature>
<feature type="compositionally biased region" description="Basic residues" evidence="1">
    <location>
        <begin position="965"/>
        <end position="980"/>
    </location>
</feature>
<protein>
    <submittedName>
        <fullName evidence="2">Uncharacterized protein</fullName>
    </submittedName>
</protein>
<reference evidence="2 3" key="1">
    <citation type="submission" date="2023-12" db="EMBL/GenBank/DDBJ databases">
        <title>A high-quality genome assembly for Dillenia turbinata (Dilleniales).</title>
        <authorList>
            <person name="Chanderbali A."/>
        </authorList>
    </citation>
    <scope>NUCLEOTIDE SEQUENCE [LARGE SCALE GENOMIC DNA]</scope>
    <source>
        <strain evidence="2">LSX21</strain>
        <tissue evidence="2">Leaf</tissue>
    </source>
</reference>
<dbReference type="GO" id="GO:0055028">
    <property type="term" value="C:cortical microtubule"/>
    <property type="evidence" value="ECO:0007669"/>
    <property type="project" value="TreeGrafter"/>
</dbReference>
<feature type="compositionally biased region" description="Basic and acidic residues" evidence="1">
    <location>
        <begin position="952"/>
        <end position="963"/>
    </location>
</feature>
<feature type="compositionally biased region" description="Low complexity" evidence="1">
    <location>
        <begin position="9"/>
        <end position="28"/>
    </location>
</feature>
<dbReference type="EMBL" id="JBAMMX010000011">
    <property type="protein sequence ID" value="KAK6930863.1"/>
    <property type="molecule type" value="Genomic_DNA"/>
</dbReference>
<feature type="region of interest" description="Disordered" evidence="1">
    <location>
        <begin position="822"/>
        <end position="864"/>
    </location>
</feature>
<feature type="compositionally biased region" description="Polar residues" evidence="1">
    <location>
        <begin position="102"/>
        <end position="118"/>
    </location>
</feature>
<feature type="compositionally biased region" description="Low complexity" evidence="1">
    <location>
        <begin position="605"/>
        <end position="624"/>
    </location>
</feature>
<feature type="region of interest" description="Disordered" evidence="1">
    <location>
        <begin position="293"/>
        <end position="316"/>
    </location>
</feature>
<evidence type="ECO:0000313" key="3">
    <source>
        <dbReference type="Proteomes" id="UP001370490"/>
    </source>
</evidence>
<dbReference type="Proteomes" id="UP001370490">
    <property type="component" value="Unassembled WGS sequence"/>
</dbReference>
<dbReference type="PANTHER" id="PTHR31949">
    <property type="entry name" value="GASTRIC MUCIN-LIKE PROTEIN"/>
    <property type="match status" value="1"/>
</dbReference>